<dbReference type="EnsemblMetazoa" id="HelroT189977">
    <property type="protein sequence ID" value="HelroP189977"/>
    <property type="gene ID" value="HelroG189977"/>
</dbReference>
<feature type="transmembrane region" description="Helical" evidence="2">
    <location>
        <begin position="310"/>
        <end position="329"/>
    </location>
</feature>
<organism evidence="4 5">
    <name type="scientific">Helobdella robusta</name>
    <name type="common">Californian leech</name>
    <dbReference type="NCBI Taxonomy" id="6412"/>
    <lineage>
        <taxon>Eukaryota</taxon>
        <taxon>Metazoa</taxon>
        <taxon>Spiralia</taxon>
        <taxon>Lophotrochozoa</taxon>
        <taxon>Annelida</taxon>
        <taxon>Clitellata</taxon>
        <taxon>Hirudinea</taxon>
        <taxon>Rhynchobdellida</taxon>
        <taxon>Glossiphoniidae</taxon>
        <taxon>Helobdella</taxon>
    </lineage>
</organism>
<gene>
    <name evidence="4" type="primary">20211447</name>
    <name evidence="3" type="ORF">HELRODRAFT_189977</name>
</gene>
<dbReference type="RefSeq" id="XP_009009976.1">
    <property type="nucleotide sequence ID" value="XM_009011728.1"/>
</dbReference>
<reference evidence="5" key="1">
    <citation type="submission" date="2012-12" db="EMBL/GenBank/DDBJ databases">
        <authorList>
            <person name="Hellsten U."/>
            <person name="Grimwood J."/>
            <person name="Chapman J.A."/>
            <person name="Shapiro H."/>
            <person name="Aerts A."/>
            <person name="Otillar R.P."/>
            <person name="Terry A.Y."/>
            <person name="Boore J.L."/>
            <person name="Simakov O."/>
            <person name="Marletaz F."/>
            <person name="Cho S.-J."/>
            <person name="Edsinger-Gonzales E."/>
            <person name="Havlak P."/>
            <person name="Kuo D.-H."/>
            <person name="Larsson T."/>
            <person name="Lv J."/>
            <person name="Arendt D."/>
            <person name="Savage R."/>
            <person name="Osoegawa K."/>
            <person name="de Jong P."/>
            <person name="Lindberg D.R."/>
            <person name="Seaver E.C."/>
            <person name="Weisblat D.A."/>
            <person name="Putnam N.H."/>
            <person name="Grigoriev I.V."/>
            <person name="Rokhsar D.S."/>
        </authorList>
    </citation>
    <scope>NUCLEOTIDE SEQUENCE</scope>
</reference>
<dbReference type="CTD" id="20211447"/>
<protein>
    <submittedName>
        <fullName evidence="3 4">Uncharacterized protein</fullName>
    </submittedName>
</protein>
<evidence type="ECO:0000313" key="3">
    <source>
        <dbReference type="EMBL" id="ESO11488.1"/>
    </source>
</evidence>
<feature type="region of interest" description="Disordered" evidence="1">
    <location>
        <begin position="227"/>
        <end position="270"/>
    </location>
</feature>
<feature type="transmembrane region" description="Helical" evidence="2">
    <location>
        <begin position="349"/>
        <end position="368"/>
    </location>
</feature>
<reference evidence="4" key="3">
    <citation type="submission" date="2015-06" db="UniProtKB">
        <authorList>
            <consortium name="EnsemblMetazoa"/>
        </authorList>
    </citation>
    <scope>IDENTIFICATION</scope>
</reference>
<dbReference type="EMBL" id="AMQM01002412">
    <property type="status" value="NOT_ANNOTATED_CDS"/>
    <property type="molecule type" value="Genomic_DNA"/>
</dbReference>
<proteinExistence type="predicted"/>
<keyword evidence="2" id="KW-0472">Membrane</keyword>
<sequence>MFISSNNNNVLNNNNRKNISHHNKLFRKNDRGEIIQHKANNKHNNSKCHNNKYTNHNNIYTLDCRNVPCNNNNNIFTVLENQRHIVTCTSRSYSPHQHMHISLADRDITTYFDEIRLQSYSGSEGFYVIQHTVTRRCVNLTFSFSDDAQMIRCSVTNKGFPVANLTERFLNDCSDGRMETKFFIRHVQQHNFRYYKVISENAMGTNHTRVLLSQSFRHISYESHFQADNPNGRLKPTSGSGSGSGQDMPVIRSAPDQPSYSSSSSSFPSSSPASLTFFVTSFLTILSLLEDGRRTETCLSGCIVLKLTSFLVYLFCRNANIVICTIVKFKNFNIIATGKLTFRIINTLLVPVTISIVFVNHLFVFRFVQFIISFAFKVFKVDVTFPFR</sequence>
<dbReference type="KEGG" id="hro:HELRODRAFT_189977"/>
<evidence type="ECO:0000256" key="1">
    <source>
        <dbReference type="SAM" id="MobiDB-lite"/>
    </source>
</evidence>
<evidence type="ECO:0000313" key="4">
    <source>
        <dbReference type="EnsemblMetazoa" id="HelroP189977"/>
    </source>
</evidence>
<keyword evidence="2" id="KW-1133">Transmembrane helix</keyword>
<dbReference type="InParanoid" id="T1FRK0"/>
<accession>T1FRK0</accession>
<evidence type="ECO:0000313" key="5">
    <source>
        <dbReference type="Proteomes" id="UP000015101"/>
    </source>
</evidence>
<dbReference type="Proteomes" id="UP000015101">
    <property type="component" value="Unassembled WGS sequence"/>
</dbReference>
<evidence type="ECO:0000256" key="2">
    <source>
        <dbReference type="SAM" id="Phobius"/>
    </source>
</evidence>
<dbReference type="EMBL" id="KB095812">
    <property type="protein sequence ID" value="ESO11488.1"/>
    <property type="molecule type" value="Genomic_DNA"/>
</dbReference>
<dbReference type="AlphaFoldDB" id="T1FRK0"/>
<dbReference type="GeneID" id="20211447"/>
<keyword evidence="2" id="KW-0812">Transmembrane</keyword>
<reference evidence="3 5" key="2">
    <citation type="journal article" date="2013" name="Nature">
        <title>Insights into bilaterian evolution from three spiralian genomes.</title>
        <authorList>
            <person name="Simakov O."/>
            <person name="Marletaz F."/>
            <person name="Cho S.J."/>
            <person name="Edsinger-Gonzales E."/>
            <person name="Havlak P."/>
            <person name="Hellsten U."/>
            <person name="Kuo D.H."/>
            <person name="Larsson T."/>
            <person name="Lv J."/>
            <person name="Arendt D."/>
            <person name="Savage R."/>
            <person name="Osoegawa K."/>
            <person name="de Jong P."/>
            <person name="Grimwood J."/>
            <person name="Chapman J.A."/>
            <person name="Shapiro H."/>
            <person name="Aerts A."/>
            <person name="Otillar R.P."/>
            <person name="Terry A.Y."/>
            <person name="Boore J.L."/>
            <person name="Grigoriev I.V."/>
            <person name="Lindberg D.R."/>
            <person name="Seaver E.C."/>
            <person name="Weisblat D.A."/>
            <person name="Putnam N.H."/>
            <person name="Rokhsar D.S."/>
        </authorList>
    </citation>
    <scope>NUCLEOTIDE SEQUENCE</scope>
</reference>
<dbReference type="HOGENOM" id="CLU_712266_0_0_1"/>
<feature type="compositionally biased region" description="Low complexity" evidence="1">
    <location>
        <begin position="253"/>
        <end position="270"/>
    </location>
</feature>
<keyword evidence="5" id="KW-1185">Reference proteome</keyword>
<name>T1FRK0_HELRO</name>